<keyword evidence="2" id="KW-0489">Methyltransferase</keyword>
<dbReference type="CDD" id="cd02440">
    <property type="entry name" value="AdoMet_MTases"/>
    <property type="match status" value="1"/>
</dbReference>
<dbReference type="Gene3D" id="3.40.50.150">
    <property type="entry name" value="Vaccinia Virus protein VP39"/>
    <property type="match status" value="1"/>
</dbReference>
<dbReference type="Proteomes" id="UP001363622">
    <property type="component" value="Unassembled WGS sequence"/>
</dbReference>
<comment type="caution">
    <text evidence="2">The sequence shown here is derived from an EMBL/GenBank/DDBJ whole genome shotgun (WGS) entry which is preliminary data.</text>
</comment>
<feature type="domain" description="Methyltransferase type 12" evidence="1">
    <location>
        <begin position="76"/>
        <end position="179"/>
    </location>
</feature>
<proteinExistence type="predicted"/>
<gene>
    <name evidence="2" type="ORF">IWZ03DRAFT_193801</name>
</gene>
<keyword evidence="2" id="KW-0808">Transferase</keyword>
<dbReference type="GO" id="GO:0008168">
    <property type="term" value="F:methyltransferase activity"/>
    <property type="evidence" value="ECO:0007669"/>
    <property type="project" value="UniProtKB-KW"/>
</dbReference>
<dbReference type="GO" id="GO:0032259">
    <property type="term" value="P:methylation"/>
    <property type="evidence" value="ECO:0007669"/>
    <property type="project" value="UniProtKB-KW"/>
</dbReference>
<reference evidence="2 3" key="1">
    <citation type="submission" date="2024-04" db="EMBL/GenBank/DDBJ databases">
        <title>Phyllosticta paracitricarpa is synonymous to the EU quarantine fungus P. citricarpa based on phylogenomic analyses.</title>
        <authorList>
            <consortium name="Lawrence Berkeley National Laboratory"/>
            <person name="Van Ingen-Buijs V.A."/>
            <person name="Van Westerhoven A.C."/>
            <person name="Haridas S."/>
            <person name="Skiadas P."/>
            <person name="Martin F."/>
            <person name="Groenewald J.Z."/>
            <person name="Crous P.W."/>
            <person name="Seidl M.F."/>
        </authorList>
    </citation>
    <scope>NUCLEOTIDE SEQUENCE [LARGE SCALE GENOMIC DNA]</scope>
    <source>
        <strain evidence="2 3">CBS 123371</strain>
    </source>
</reference>
<dbReference type="SUPFAM" id="SSF53335">
    <property type="entry name" value="S-adenosyl-L-methionine-dependent methyltransferases"/>
    <property type="match status" value="1"/>
</dbReference>
<evidence type="ECO:0000259" key="1">
    <source>
        <dbReference type="Pfam" id="PF08242"/>
    </source>
</evidence>
<accession>A0ABR1KKK6</accession>
<evidence type="ECO:0000313" key="2">
    <source>
        <dbReference type="EMBL" id="KAK7516621.1"/>
    </source>
</evidence>
<dbReference type="EMBL" id="JBBPHU010000006">
    <property type="protein sequence ID" value="KAK7516621.1"/>
    <property type="molecule type" value="Genomic_DNA"/>
</dbReference>
<name>A0ABR1KKK6_9PEZI</name>
<dbReference type="InterPro" id="IPR029063">
    <property type="entry name" value="SAM-dependent_MTases_sf"/>
</dbReference>
<dbReference type="Pfam" id="PF08242">
    <property type="entry name" value="Methyltransf_12"/>
    <property type="match status" value="1"/>
</dbReference>
<evidence type="ECO:0000313" key="3">
    <source>
        <dbReference type="Proteomes" id="UP001363622"/>
    </source>
</evidence>
<protein>
    <submittedName>
        <fullName evidence="2">S-adenosyl-L-methionine-dependent methyltransferase</fullName>
    </submittedName>
</protein>
<sequence length="247" mass="27074">MKPVSKPVSTNSDTSAGAGAILYSSFALRFIYDTLVLRIFCPYVWGCAALTELAAFFNRQVATAISQSSSRSCRLLDMGVGTGYFPAQAPLDDSNEIALLDLNANCLSAAASRIREAHPRVKCTTFNADILEPISAEKLGGRFDAISMMLVLHCLPGPPARKGDMLRRLSGLLNKDGVLFGTTVLGRDVTHSFIGRILLWHLNRIRGFDNYEDDVASFIRPLEGSFESVNWRIVGRTLLFEAKKPKA</sequence>
<organism evidence="2 3">
    <name type="scientific">Phyllosticta citriasiana</name>
    <dbReference type="NCBI Taxonomy" id="595635"/>
    <lineage>
        <taxon>Eukaryota</taxon>
        <taxon>Fungi</taxon>
        <taxon>Dikarya</taxon>
        <taxon>Ascomycota</taxon>
        <taxon>Pezizomycotina</taxon>
        <taxon>Dothideomycetes</taxon>
        <taxon>Dothideomycetes incertae sedis</taxon>
        <taxon>Botryosphaeriales</taxon>
        <taxon>Phyllostictaceae</taxon>
        <taxon>Phyllosticta</taxon>
    </lineage>
</organism>
<dbReference type="InterPro" id="IPR013217">
    <property type="entry name" value="Methyltransf_12"/>
</dbReference>
<keyword evidence="3" id="KW-1185">Reference proteome</keyword>